<comment type="caution">
    <text evidence="3">The sequence shown here is derived from an EMBL/GenBank/DDBJ whole genome shotgun (WGS) entry which is preliminary data.</text>
</comment>
<dbReference type="InterPro" id="IPR036850">
    <property type="entry name" value="NDK-like_dom_sf"/>
</dbReference>
<dbReference type="RefSeq" id="WP_344243590.1">
    <property type="nucleotide sequence ID" value="NZ_BAAAHH010000024.1"/>
</dbReference>
<dbReference type="InterPro" id="IPR034907">
    <property type="entry name" value="NDK-like_dom"/>
</dbReference>
<dbReference type="InterPro" id="IPR005509">
    <property type="entry name" value="AfsA_hotdog_dom"/>
</dbReference>
<dbReference type="Pfam" id="PF00334">
    <property type="entry name" value="NDK"/>
    <property type="match status" value="1"/>
</dbReference>
<proteinExistence type="predicted"/>
<keyword evidence="4" id="KW-1185">Reference proteome</keyword>
<evidence type="ECO:0000259" key="2">
    <source>
        <dbReference type="Pfam" id="PF03756"/>
    </source>
</evidence>
<gene>
    <name evidence="3" type="ORF">GCM10009550_52130</name>
</gene>
<sequence length="606" mass="66062">MTAVAGIGAAQPLAREAPEATIGGEHAEPVPEALSALPRKRALFAVDSYFRDGWDDLLAVVPDPWPLLDRHATLLLKPDAVAGRRLEAALEWLLEQDAVIVAAEIVALDRHSARAMWWYQWNVATKERRDLVDALVRAGGSLLLVARLPEAPIPATLRLSGLKGPADPARREPWQLRHRLDDDDLLVDFVHTADEPADLVREFGVLLDGRDRRRVYADLAAGADREDKARELIAELYRRSPGHDLSYDRALERGARGEPAEPWDSVVLGATVVNPSVPGRTALLTGVTTAQWEHAAVREPRPLCRERALPGPLVHKEGLGEVFLTDHLADGSGGVVLAGELPAAHRFYNDLPSAGIDLLSVLEMCRQGCYVLAHGHHGVPQNVRFGLRELSGRLTADPDAVRDRRVRVEVDVARRFSSGLALDYRVAAFDGTELATARSSFSWWGEAEWRELRAAGRARHGLGARIGAPDRTGLFPAARNVGRTHDGNVVLADLVRRHGETTARVAVDPANPAMFEHPQDRVPGMVLLEAARQAALWTMSRHFGVPAGRLAVRRFDARFAAAAELDARLACIATVSADRGGKGAVIVRFVQDGVEPAEVMVEVVRA</sequence>
<evidence type="ECO:0000313" key="4">
    <source>
        <dbReference type="Proteomes" id="UP001500665"/>
    </source>
</evidence>
<reference evidence="4" key="1">
    <citation type="journal article" date="2019" name="Int. J. Syst. Evol. Microbiol.">
        <title>The Global Catalogue of Microorganisms (GCM) 10K type strain sequencing project: providing services to taxonomists for standard genome sequencing and annotation.</title>
        <authorList>
            <consortium name="The Broad Institute Genomics Platform"/>
            <consortium name="The Broad Institute Genome Sequencing Center for Infectious Disease"/>
            <person name="Wu L."/>
            <person name="Ma J."/>
        </authorList>
    </citation>
    <scope>NUCLEOTIDE SEQUENCE [LARGE SCALE GENOMIC DNA]</scope>
    <source>
        <strain evidence="4">JCM 10696</strain>
    </source>
</reference>
<feature type="domain" description="Nucleoside diphosphate kinase-like" evidence="1">
    <location>
        <begin position="73"/>
        <end position="208"/>
    </location>
</feature>
<dbReference type="Pfam" id="PF03756">
    <property type="entry name" value="AfsA"/>
    <property type="match status" value="2"/>
</dbReference>
<feature type="domain" description="A-factor biosynthesis hotdog" evidence="2">
    <location>
        <begin position="481"/>
        <end position="579"/>
    </location>
</feature>
<accession>A0ABP4C7D5</accession>
<evidence type="ECO:0008006" key="5">
    <source>
        <dbReference type="Google" id="ProtNLM"/>
    </source>
</evidence>
<feature type="domain" description="A-factor biosynthesis hotdog" evidence="2">
    <location>
        <begin position="313"/>
        <end position="412"/>
    </location>
</feature>
<evidence type="ECO:0000313" key="3">
    <source>
        <dbReference type="EMBL" id="GAA0960665.1"/>
    </source>
</evidence>
<organism evidence="3 4">
    <name type="scientific">Actinocorallia libanotica</name>
    <dbReference type="NCBI Taxonomy" id="46162"/>
    <lineage>
        <taxon>Bacteria</taxon>
        <taxon>Bacillati</taxon>
        <taxon>Actinomycetota</taxon>
        <taxon>Actinomycetes</taxon>
        <taxon>Streptosporangiales</taxon>
        <taxon>Thermomonosporaceae</taxon>
        <taxon>Actinocorallia</taxon>
    </lineage>
</organism>
<dbReference type="Gene3D" id="3.30.70.141">
    <property type="entry name" value="Nucleoside diphosphate kinase-like domain"/>
    <property type="match status" value="1"/>
</dbReference>
<name>A0ABP4C7D5_9ACTN</name>
<dbReference type="SUPFAM" id="SSF54919">
    <property type="entry name" value="Nucleoside diphosphate kinase, NDK"/>
    <property type="match status" value="1"/>
</dbReference>
<evidence type="ECO:0000259" key="1">
    <source>
        <dbReference type="Pfam" id="PF00334"/>
    </source>
</evidence>
<dbReference type="Proteomes" id="UP001500665">
    <property type="component" value="Unassembled WGS sequence"/>
</dbReference>
<protein>
    <recommendedName>
        <fullName evidence="5">A-factor biosynthesis hotdog protein</fullName>
    </recommendedName>
</protein>
<dbReference type="EMBL" id="BAAAHH010000024">
    <property type="protein sequence ID" value="GAA0960665.1"/>
    <property type="molecule type" value="Genomic_DNA"/>
</dbReference>